<protein>
    <submittedName>
        <fullName evidence="1">Uncharacterized protein</fullName>
    </submittedName>
</protein>
<organism evidence="1 2">
    <name type="scientific">Massariosphaeria phaeospora</name>
    <dbReference type="NCBI Taxonomy" id="100035"/>
    <lineage>
        <taxon>Eukaryota</taxon>
        <taxon>Fungi</taxon>
        <taxon>Dikarya</taxon>
        <taxon>Ascomycota</taxon>
        <taxon>Pezizomycotina</taxon>
        <taxon>Dothideomycetes</taxon>
        <taxon>Pleosporomycetidae</taxon>
        <taxon>Pleosporales</taxon>
        <taxon>Pleosporales incertae sedis</taxon>
        <taxon>Massariosphaeria</taxon>
    </lineage>
</organism>
<accession>A0A7C8IHX6</accession>
<dbReference type="AlphaFoldDB" id="A0A7C8IHX6"/>
<comment type="caution">
    <text evidence="1">The sequence shown here is derived from an EMBL/GenBank/DDBJ whole genome shotgun (WGS) entry which is preliminary data.</text>
</comment>
<dbReference type="Proteomes" id="UP000481861">
    <property type="component" value="Unassembled WGS sequence"/>
</dbReference>
<proteinExistence type="predicted"/>
<dbReference type="EMBL" id="JAADJZ010000007">
    <property type="protein sequence ID" value="KAF2873347.1"/>
    <property type="molecule type" value="Genomic_DNA"/>
</dbReference>
<dbReference type="OrthoDB" id="3692231at2759"/>
<keyword evidence="2" id="KW-1185">Reference proteome</keyword>
<name>A0A7C8IHX6_9PLEO</name>
<evidence type="ECO:0000313" key="1">
    <source>
        <dbReference type="EMBL" id="KAF2873347.1"/>
    </source>
</evidence>
<sequence length="256" mass="29986">MSQARITKLSKKRKRTNNIPSTRTLQYYMDAMDATPKKRVKKRLDFHFRANIPKSDPKHVIRGLNSYTIQHDVEHELEVDAAFEETRREIQSGRTVKLTNPFEASWELYSSQYYGEWLLQDIDIRDFRYEFAIHVMLCFHDVKDERCNTCTNQPSGYGWIEGYKELAGTLLERLKWPKEGAKIADLEPMIVKTEGSCGEVRIWFAGDGYLKMECELKARGKKALVCSFSGIQLHEKRQALQMEKREAEHKKKWGTE</sequence>
<evidence type="ECO:0000313" key="2">
    <source>
        <dbReference type="Proteomes" id="UP000481861"/>
    </source>
</evidence>
<gene>
    <name evidence="1" type="ORF">BDV95DRAFT_566783</name>
</gene>
<reference evidence="1 2" key="1">
    <citation type="submission" date="2020-01" db="EMBL/GenBank/DDBJ databases">
        <authorList>
            <consortium name="DOE Joint Genome Institute"/>
            <person name="Haridas S."/>
            <person name="Albert R."/>
            <person name="Binder M."/>
            <person name="Bloem J."/>
            <person name="Labutti K."/>
            <person name="Salamov A."/>
            <person name="Andreopoulos B."/>
            <person name="Baker S.E."/>
            <person name="Barry K."/>
            <person name="Bills G."/>
            <person name="Bluhm B.H."/>
            <person name="Cannon C."/>
            <person name="Castanera R."/>
            <person name="Culley D.E."/>
            <person name="Daum C."/>
            <person name="Ezra D."/>
            <person name="Gonzalez J.B."/>
            <person name="Henrissat B."/>
            <person name="Kuo A."/>
            <person name="Liang C."/>
            <person name="Lipzen A."/>
            <person name="Lutzoni F."/>
            <person name="Magnuson J."/>
            <person name="Mondo S."/>
            <person name="Nolan M."/>
            <person name="Ohm R."/>
            <person name="Pangilinan J."/>
            <person name="Park H.-J.H."/>
            <person name="Ramirez L."/>
            <person name="Alfaro M."/>
            <person name="Sun H."/>
            <person name="Tritt A."/>
            <person name="Yoshinaga Y."/>
            <person name="Zwiers L.-H.L."/>
            <person name="Turgeon B.G."/>
            <person name="Goodwin S.B."/>
            <person name="Spatafora J.W."/>
            <person name="Crous P.W."/>
            <person name="Grigoriev I.V."/>
        </authorList>
    </citation>
    <scope>NUCLEOTIDE SEQUENCE [LARGE SCALE GENOMIC DNA]</scope>
    <source>
        <strain evidence="1 2">CBS 611.86</strain>
    </source>
</reference>